<dbReference type="OrthoDB" id="1903at10239"/>
<protein>
    <submittedName>
        <fullName evidence="1">Putative DNA double strand break repair</fullName>
    </submittedName>
</protein>
<accession>A0A223LGM4</accession>
<reference evidence="2" key="1">
    <citation type="submission" date="2017-07" db="EMBL/GenBank/DDBJ databases">
        <authorList>
            <person name="Putnam M.J."/>
            <person name="Sharma R."/>
            <person name="Kruger J.L."/>
            <person name="Berg J.A."/>
            <person name="Payne A.M."/>
            <person name="Fajardo C.P."/>
            <person name="Breakwell D.P."/>
            <person name="Hope S."/>
            <person name="Grose J.H."/>
        </authorList>
    </citation>
    <scope>NUCLEOTIDE SEQUENCE [LARGE SCALE GENOMIC DNA]</scope>
</reference>
<evidence type="ECO:0000313" key="1">
    <source>
        <dbReference type="EMBL" id="ASU03567.1"/>
    </source>
</evidence>
<gene>
    <name evidence="1" type="ORF">RISINGSUN_103</name>
</gene>
<evidence type="ECO:0000313" key="2">
    <source>
        <dbReference type="Proteomes" id="UP000225553"/>
    </source>
</evidence>
<keyword evidence="2" id="KW-1185">Reference proteome</keyword>
<dbReference type="Gene3D" id="3.40.50.300">
    <property type="entry name" value="P-loop containing nucleotide triphosphate hydrolases"/>
    <property type="match status" value="2"/>
</dbReference>
<sequence length="819" mass="94290">MILKLILENYVPLATSGINKIELDVNHIVNLLISVNGSGKTSILKEMNPLPPDNANYKTGGRKYISIMHNQKHFVLDSYTHKGNGHSFKVDNKEMNEGGTLTVQKNLVLQFFNLDNNLNKVLSGLKVPDQLSAMSTLRRKEVFMRIYPNNTDYAVGVYNKLKDERNSLKGAIKNQVTRYAEENRKLETLSGMTIGELEDQVKYIEEELKHALLLRGQLENAEMDPEMRSKYDQFSRLVDSLTLNVAKATSMSHEELLREAARLENMLDFNLKHAEKYTTLINEYTKNLSGLSLEEQDPKKFKDQLEIISDELVRLNESVIQHGETLKAFPIFNDGEMYEELTVIAEDFTSYLHRITLASSPELTSGQYKQWLAEIEQMSNTIRLRKQERQQIAHQLKHMQQADVIECPECTHKFKQGITPQDIVRVEQGLIAADKFIESQEAKLVSLQKQIDNDADWYYSMNQLASFVRENQHVRVLSTLMREYNLGKDPTERLINGLRMHCNRVKLIKRRNALMEEESVLKGRIQILENNNMSQALEQIRWAEGQLADFNQGILLYRGKLKDVNRELELIRRHEIDLETLLFLREELYSGFVNRARAELRNTVDNIITTLGPRKDRHLADIIRTRSLSSVVASIDEDIQRLKKRLVIVETAMDGLCPNKGLIGKLMSDFIQAVCGNMNAIIKDVWNERLLIKPCTKENGDLTYKFPVINGEDSVNSDIVDCSAGESEIINFAFRYVMLQYHADYPMFMDEVGVYFDEINRGRFFNFIKNYALSGDCTQMFMISHYVNQYGIFKDANIIALKYDGLTINGEVNKHSVIH</sequence>
<dbReference type="InterPro" id="IPR027417">
    <property type="entry name" value="P-loop_NTPase"/>
</dbReference>
<proteinExistence type="predicted"/>
<dbReference type="EMBL" id="MF459646">
    <property type="protein sequence ID" value="ASU03567.1"/>
    <property type="molecule type" value="Genomic_DNA"/>
</dbReference>
<name>A0A223LGM4_9CAUD</name>
<organism evidence="1 2">
    <name type="scientific">Erwinia phage vB_EamM_RisingSun</name>
    <dbReference type="NCBI Taxonomy" id="2026080"/>
    <lineage>
        <taxon>Viruses</taxon>
        <taxon>Duplodnaviria</taxon>
        <taxon>Heunggongvirae</taxon>
        <taxon>Uroviricota</taxon>
        <taxon>Caudoviricetes</taxon>
        <taxon>Chimalliviridae</taxon>
        <taxon>Risingsunvirus</taxon>
        <taxon>Risingsunvirus risingsun</taxon>
    </lineage>
</organism>
<dbReference type="SUPFAM" id="SSF52540">
    <property type="entry name" value="P-loop containing nucleoside triphosphate hydrolases"/>
    <property type="match status" value="1"/>
</dbReference>
<dbReference type="Proteomes" id="UP000225553">
    <property type="component" value="Segment"/>
</dbReference>